<feature type="region of interest" description="Disordered" evidence="1">
    <location>
        <begin position="185"/>
        <end position="217"/>
    </location>
</feature>
<organism>
    <name type="scientific">Physcomitrium patens</name>
    <name type="common">Spreading-leaved earth moss</name>
    <name type="synonym">Physcomitrella patens</name>
    <dbReference type="NCBI Taxonomy" id="3218"/>
    <lineage>
        <taxon>Eukaryota</taxon>
        <taxon>Viridiplantae</taxon>
        <taxon>Streptophyta</taxon>
        <taxon>Embryophyta</taxon>
        <taxon>Bryophyta</taxon>
        <taxon>Bryophytina</taxon>
        <taxon>Bryopsida</taxon>
        <taxon>Funariidae</taxon>
        <taxon>Funariales</taxon>
        <taxon>Funariaceae</taxon>
        <taxon>Physcomitrium</taxon>
    </lineage>
</organism>
<dbReference type="AlphaFoldDB" id="A9U517"/>
<protein>
    <submittedName>
        <fullName evidence="2">Predicted protein</fullName>
    </submittedName>
</protein>
<feature type="compositionally biased region" description="Polar residues" evidence="1">
    <location>
        <begin position="208"/>
        <end position="217"/>
    </location>
</feature>
<evidence type="ECO:0000256" key="1">
    <source>
        <dbReference type="SAM" id="MobiDB-lite"/>
    </source>
</evidence>
<gene>
    <name evidence="2" type="ORF">PHYPADRAFT_102273</name>
</gene>
<evidence type="ECO:0000313" key="2">
    <source>
        <dbReference type="EMBL" id="EDQ49238.1"/>
    </source>
</evidence>
<feature type="region of interest" description="Disordered" evidence="1">
    <location>
        <begin position="1"/>
        <end position="31"/>
    </location>
</feature>
<sequence>MDSQDTTLVMSSQATSSRRRPRDEEPLAPRRRRRIPSNRSLVIVFKVEPAYNCQPEGVFAKKFHNEDTEVHAWSEVEGVGHYRWLQGPLNHLPREQQLEFIAEVMRQIFIFLRCYLECWEQRPTPVQILSGQVQSPRYSQPRHTKMLRSIPITGVSRKRKDQFTRRAILFSVPFQGTLFSVKESLKDKNGGESSDGESQFRIQALTMGANSGSKTED</sequence>
<proteinExistence type="predicted"/>
<name>A9U517_PHYPA</name>
<dbReference type="EMBL" id="DS545425">
    <property type="protein sequence ID" value="EDQ49238.1"/>
    <property type="molecule type" value="Genomic_DNA"/>
</dbReference>
<accession>A9U517</accession>
<feature type="compositionally biased region" description="Polar residues" evidence="1">
    <location>
        <begin position="1"/>
        <end position="16"/>
    </location>
</feature>
<reference evidence="2" key="1">
    <citation type="journal article" date="2008" name="Science">
        <title>The Physcomitrella genome reveals evolutionary insights into the conquest of land by plants.</title>
        <authorList>
            <person name="Rensing S."/>
            <person name="Lang D."/>
            <person name="Zimmer A."/>
            <person name="Terry A."/>
            <person name="Salamov A."/>
            <person name="Shapiro H."/>
            <person name="Nishiyama T."/>
            <person name="Perroud P.-F."/>
            <person name="Lindquist E."/>
            <person name="Kamisugi Y."/>
            <person name="Tanahashi T."/>
            <person name="Sakakibara K."/>
            <person name="Fujita T."/>
            <person name="Oishi K."/>
            <person name="Shin-I T."/>
            <person name="Kuroki Y."/>
            <person name="Toyoda A."/>
            <person name="Suzuki Y."/>
            <person name="Hashimoto A."/>
            <person name="Yamaguchi K."/>
            <person name="Sugano A."/>
            <person name="Kohara Y."/>
            <person name="Fujiyama A."/>
            <person name="Anterola A."/>
            <person name="Aoki S."/>
            <person name="Ashton N."/>
            <person name="Barbazuk W.B."/>
            <person name="Barker E."/>
            <person name="Bennetzen J."/>
            <person name="Bezanilla M."/>
            <person name="Blankenship R."/>
            <person name="Cho S.H."/>
            <person name="Dutcher S."/>
            <person name="Estelle M."/>
            <person name="Fawcett J.A."/>
            <person name="Gundlach H."/>
            <person name="Hanada K."/>
            <person name="Heyl A."/>
            <person name="Hicks K.A."/>
            <person name="Hugh J."/>
            <person name="Lohr M."/>
            <person name="Mayer K."/>
            <person name="Melkozernov A."/>
            <person name="Murata T."/>
            <person name="Nelson D."/>
            <person name="Pils B."/>
            <person name="Prigge M."/>
            <person name="Reiss B."/>
            <person name="Renner T."/>
            <person name="Rombauts S."/>
            <person name="Rushton P."/>
            <person name="Sanderfoot A."/>
            <person name="Schween G."/>
            <person name="Shiu S.-H."/>
            <person name="Stueber K."/>
            <person name="Theodoulou F.L."/>
            <person name="Tu H."/>
            <person name="Van de Peer Y."/>
            <person name="Verrier P.J."/>
            <person name="Waters E."/>
            <person name="Wood A."/>
            <person name="Yang L."/>
            <person name="Cove D."/>
            <person name="Cuming A."/>
            <person name="Hasebe M."/>
            <person name="Lucas S."/>
            <person name="Mishler D.B."/>
            <person name="Reski R."/>
            <person name="Grigoriev I."/>
            <person name="Quatrano R.S."/>
            <person name="Boore J.L."/>
        </authorList>
    </citation>
    <scope>NUCLEOTIDE SEQUENCE [LARGE SCALE GENOMIC DNA]</scope>
</reference>